<name>A0ABM6W669_9STRE</name>
<evidence type="ECO:0008006" key="4">
    <source>
        <dbReference type="Google" id="ProtNLM"/>
    </source>
</evidence>
<protein>
    <recommendedName>
        <fullName evidence="4">Lipoprotein</fullName>
    </recommendedName>
</protein>
<reference evidence="2 3" key="1">
    <citation type="submission" date="2018-05" db="EMBL/GenBank/DDBJ databases">
        <title>Complete genome sequences of Streptococcus sobrinus.</title>
        <authorList>
            <person name="Sales M."/>
            <person name="Jensen P.A."/>
        </authorList>
    </citation>
    <scope>NUCLEOTIDE SEQUENCE [LARGE SCALE GENOMIC DNA]</scope>
    <source>
        <strain evidence="2 3">SL1</strain>
    </source>
</reference>
<evidence type="ECO:0000313" key="2">
    <source>
        <dbReference type="EMBL" id="AWN21030.1"/>
    </source>
</evidence>
<evidence type="ECO:0000313" key="3">
    <source>
        <dbReference type="Proteomes" id="UP000245369"/>
    </source>
</evidence>
<evidence type="ECO:0000256" key="1">
    <source>
        <dbReference type="ARBA" id="ARBA00022729"/>
    </source>
</evidence>
<dbReference type="Proteomes" id="UP000245369">
    <property type="component" value="Chromosome"/>
</dbReference>
<proteinExistence type="predicted"/>
<sequence>MTYSPSSPKFYRSNRAPEVTLTFWKIKGKYYLRRKEADNIEDGKNLRLQEKALVTDQSAYDKLNVGNFDNGEGGDTYQSVFKQLGLPQSNHIDVLGSRQTNLTVDYRWNEGNHYYDQELTFQKHKDGHYYLKSRN</sequence>
<dbReference type="Gene3D" id="3.30.1450.10">
    <property type="match status" value="1"/>
</dbReference>
<accession>A0ABM6W669</accession>
<keyword evidence="3" id="KW-1185">Reference proteome</keyword>
<dbReference type="EMBL" id="CP029490">
    <property type="protein sequence ID" value="AWN21030.1"/>
    <property type="molecule type" value="Genomic_DNA"/>
</dbReference>
<gene>
    <name evidence="2" type="ORF">DK182_06555</name>
</gene>
<dbReference type="InterPro" id="IPR037873">
    <property type="entry name" value="BamE-like"/>
</dbReference>
<keyword evidence="1" id="KW-0732">Signal</keyword>
<organism evidence="2 3">
    <name type="scientific">Streptococcus sobrinus</name>
    <dbReference type="NCBI Taxonomy" id="1310"/>
    <lineage>
        <taxon>Bacteria</taxon>
        <taxon>Bacillati</taxon>
        <taxon>Bacillota</taxon>
        <taxon>Bacilli</taxon>
        <taxon>Lactobacillales</taxon>
        <taxon>Streptococcaceae</taxon>
        <taxon>Streptococcus</taxon>
    </lineage>
</organism>
<dbReference type="GeneID" id="93924171"/>
<dbReference type="RefSeq" id="WP_002963173.1">
    <property type="nucleotide sequence ID" value="NZ_CP029490.1"/>
</dbReference>